<feature type="transmembrane region" description="Helical" evidence="5">
    <location>
        <begin position="53"/>
        <end position="74"/>
    </location>
</feature>
<keyword evidence="3 5" id="KW-1133">Transmembrane helix</keyword>
<dbReference type="PANTHER" id="PTHR23530:SF1">
    <property type="entry name" value="PERMEASE, MAJOR FACILITATOR SUPERFAMILY-RELATED"/>
    <property type="match status" value="1"/>
</dbReference>
<evidence type="ECO:0000313" key="6">
    <source>
        <dbReference type="EMBL" id="SHH85436.1"/>
    </source>
</evidence>
<dbReference type="InterPro" id="IPR036259">
    <property type="entry name" value="MFS_trans_sf"/>
</dbReference>
<dbReference type="AlphaFoldDB" id="A0A1M5WD53"/>
<protein>
    <submittedName>
        <fullName evidence="6">Nitrate/nitrite transporter NarK</fullName>
    </submittedName>
</protein>
<evidence type="ECO:0000256" key="4">
    <source>
        <dbReference type="ARBA" id="ARBA00023136"/>
    </source>
</evidence>
<dbReference type="InterPro" id="IPR005829">
    <property type="entry name" value="Sugar_transporter_CS"/>
</dbReference>
<comment type="subcellular location">
    <subcellularLocation>
        <location evidence="1">Membrane</location>
        <topology evidence="1">Multi-pass membrane protein</topology>
    </subcellularLocation>
</comment>
<feature type="transmembrane region" description="Helical" evidence="5">
    <location>
        <begin position="25"/>
        <end position="47"/>
    </location>
</feature>
<dbReference type="PANTHER" id="PTHR23530">
    <property type="entry name" value="TRANSPORT PROTEIN-RELATED"/>
    <property type="match status" value="1"/>
</dbReference>
<feature type="transmembrane region" description="Helical" evidence="5">
    <location>
        <begin position="342"/>
        <end position="363"/>
    </location>
</feature>
<dbReference type="RefSeq" id="WP_073376002.1">
    <property type="nucleotide sequence ID" value="NZ_FQXS01000012.1"/>
</dbReference>
<feature type="transmembrane region" description="Helical" evidence="5">
    <location>
        <begin position="112"/>
        <end position="133"/>
    </location>
</feature>
<dbReference type="Gene3D" id="1.20.1250.20">
    <property type="entry name" value="MFS general substrate transporter like domains"/>
    <property type="match status" value="2"/>
</dbReference>
<dbReference type="PROSITE" id="PS00216">
    <property type="entry name" value="SUGAR_TRANSPORT_1"/>
    <property type="match status" value="1"/>
</dbReference>
<evidence type="ECO:0000256" key="3">
    <source>
        <dbReference type="ARBA" id="ARBA00022989"/>
    </source>
</evidence>
<evidence type="ECO:0000313" key="7">
    <source>
        <dbReference type="Proteomes" id="UP000184139"/>
    </source>
</evidence>
<feature type="transmembrane region" description="Helical" evidence="5">
    <location>
        <begin position="154"/>
        <end position="177"/>
    </location>
</feature>
<dbReference type="InterPro" id="IPR053160">
    <property type="entry name" value="MFS_DHA3_Transporter"/>
</dbReference>
<dbReference type="SUPFAM" id="SSF103473">
    <property type="entry name" value="MFS general substrate transporter"/>
    <property type="match status" value="1"/>
</dbReference>
<dbReference type="InterPro" id="IPR011701">
    <property type="entry name" value="MFS"/>
</dbReference>
<dbReference type="GO" id="GO:0016020">
    <property type="term" value="C:membrane"/>
    <property type="evidence" value="ECO:0007669"/>
    <property type="project" value="UniProtKB-SubCell"/>
</dbReference>
<feature type="transmembrane region" description="Helical" evidence="5">
    <location>
        <begin position="318"/>
        <end position="336"/>
    </location>
</feature>
<keyword evidence="2 5" id="KW-0812">Transmembrane</keyword>
<organism evidence="6 7">
    <name type="scientific">Desulfofustis glycolicus DSM 9705</name>
    <dbReference type="NCBI Taxonomy" id="1121409"/>
    <lineage>
        <taxon>Bacteria</taxon>
        <taxon>Pseudomonadati</taxon>
        <taxon>Thermodesulfobacteriota</taxon>
        <taxon>Desulfobulbia</taxon>
        <taxon>Desulfobulbales</taxon>
        <taxon>Desulfocapsaceae</taxon>
        <taxon>Desulfofustis</taxon>
    </lineage>
</organism>
<feature type="transmembrane region" description="Helical" evidence="5">
    <location>
        <begin position="384"/>
        <end position="404"/>
    </location>
</feature>
<dbReference type="OrthoDB" id="9816124at2"/>
<feature type="transmembrane region" description="Helical" evidence="5">
    <location>
        <begin position="286"/>
        <end position="306"/>
    </location>
</feature>
<gene>
    <name evidence="6" type="ORF">SAMN02745124_02227</name>
</gene>
<dbReference type="Proteomes" id="UP000184139">
    <property type="component" value="Unassembled WGS sequence"/>
</dbReference>
<dbReference type="STRING" id="1121409.SAMN02745124_02227"/>
<dbReference type="EMBL" id="FQXS01000012">
    <property type="protein sequence ID" value="SHH85436.1"/>
    <property type="molecule type" value="Genomic_DNA"/>
</dbReference>
<feature type="transmembrane region" description="Helical" evidence="5">
    <location>
        <begin position="246"/>
        <end position="266"/>
    </location>
</feature>
<accession>A0A1M5WD53</accession>
<evidence type="ECO:0000256" key="1">
    <source>
        <dbReference type="ARBA" id="ARBA00004141"/>
    </source>
</evidence>
<keyword evidence="7" id="KW-1185">Reference proteome</keyword>
<sequence length="461" mass="51058">MSIVADHRPVGREERSCFSIPNIRLFIAFRILFNARFYYPVFTVLFLDYGLTIEQFALLNAVWAVSIVSAEIPSGAMADLIGRRRLLVLTALLMIAEMSLLAFVPLANSTVVFWAFLINRILSGLAEAMASGADEAIAYDSLLEDGNPDHWPRVLSVLMRLQALAGVVAMTIGALVYDPDLINRLLSWLAIDQVVSQQVTMRFPIYLTLLLAIGAFFATIGLQERSNGETVSLATIRKAFLLTMQAGRWILHTPFALAVILFGMFYDHLLRLIITLASQYFRLIQLPEASFGMIMASFSLLGLLVPKCAEWLVERFSPAANCGLLGLLTLATLWGLSGFFPYLGVLPMAGVMIGLLLTSFFTSHYLNRATASARRATVLSFKGLLFNLAYGLIGVFFALLISHVRNGLLLDKPLLSPELLENEAFRQSFSWFPWYGLALGLLLAAISYRLLHARSSPTDET</sequence>
<dbReference type="Pfam" id="PF07690">
    <property type="entry name" value="MFS_1"/>
    <property type="match status" value="1"/>
</dbReference>
<name>A0A1M5WD53_9BACT</name>
<dbReference type="GO" id="GO:0022857">
    <property type="term" value="F:transmembrane transporter activity"/>
    <property type="evidence" value="ECO:0007669"/>
    <property type="project" value="InterPro"/>
</dbReference>
<reference evidence="6 7" key="1">
    <citation type="submission" date="2016-11" db="EMBL/GenBank/DDBJ databases">
        <authorList>
            <person name="Jaros S."/>
            <person name="Januszkiewicz K."/>
            <person name="Wedrychowicz H."/>
        </authorList>
    </citation>
    <scope>NUCLEOTIDE SEQUENCE [LARGE SCALE GENOMIC DNA]</scope>
    <source>
        <strain evidence="6 7">DSM 9705</strain>
    </source>
</reference>
<evidence type="ECO:0000256" key="2">
    <source>
        <dbReference type="ARBA" id="ARBA00022692"/>
    </source>
</evidence>
<feature type="transmembrane region" description="Helical" evidence="5">
    <location>
        <begin position="432"/>
        <end position="451"/>
    </location>
</feature>
<keyword evidence="4 5" id="KW-0472">Membrane</keyword>
<feature type="transmembrane region" description="Helical" evidence="5">
    <location>
        <begin position="86"/>
        <end position="106"/>
    </location>
</feature>
<feature type="transmembrane region" description="Helical" evidence="5">
    <location>
        <begin position="203"/>
        <end position="222"/>
    </location>
</feature>
<evidence type="ECO:0000256" key="5">
    <source>
        <dbReference type="SAM" id="Phobius"/>
    </source>
</evidence>
<proteinExistence type="predicted"/>